<dbReference type="EMBL" id="JAOPGA020001083">
    <property type="protein sequence ID" value="KAL0484919.1"/>
    <property type="molecule type" value="Genomic_DNA"/>
</dbReference>
<organism evidence="2 3">
    <name type="scientific">Acrasis kona</name>
    <dbReference type="NCBI Taxonomy" id="1008807"/>
    <lineage>
        <taxon>Eukaryota</taxon>
        <taxon>Discoba</taxon>
        <taxon>Heterolobosea</taxon>
        <taxon>Tetramitia</taxon>
        <taxon>Eutetramitia</taxon>
        <taxon>Acrasidae</taxon>
        <taxon>Acrasis</taxon>
    </lineage>
</organism>
<dbReference type="Proteomes" id="UP001431209">
    <property type="component" value="Unassembled WGS sequence"/>
</dbReference>
<dbReference type="CDD" id="cd17747">
    <property type="entry name" value="BRCT_PARP1"/>
    <property type="match status" value="1"/>
</dbReference>
<dbReference type="SMART" id="SM00292">
    <property type="entry name" value="BRCT"/>
    <property type="match status" value="2"/>
</dbReference>
<name>A0AAW2Z7L7_9EUKA</name>
<feature type="domain" description="BRCT" evidence="1">
    <location>
        <begin position="116"/>
        <end position="208"/>
    </location>
</feature>
<dbReference type="Pfam" id="PF00533">
    <property type="entry name" value="BRCT"/>
    <property type="match status" value="2"/>
</dbReference>
<dbReference type="GO" id="GO:0005737">
    <property type="term" value="C:cytoplasm"/>
    <property type="evidence" value="ECO:0007669"/>
    <property type="project" value="TreeGrafter"/>
</dbReference>
<gene>
    <name evidence="2" type="ORF">AKO1_011780</name>
</gene>
<proteinExistence type="predicted"/>
<keyword evidence="3" id="KW-1185">Reference proteome</keyword>
<dbReference type="AlphaFoldDB" id="A0AAW2Z7L7"/>
<protein>
    <submittedName>
        <fullName evidence="2">Nucleomorphin</fullName>
    </submittedName>
</protein>
<dbReference type="SUPFAM" id="SSF52113">
    <property type="entry name" value="BRCT domain"/>
    <property type="match status" value="2"/>
</dbReference>
<sequence>MTDIVSDINQKICQHFKQFDDFVFCISGTLSVVRRQIVDLIEENGGEFATSINKSVTHLITTKEDFESSEKNRKVKDAIEQEIPCIVEDFIHDSIKANRALGIRKYRINDKGSKKKANFLFDGEHFVLSGSFNEPVHELKDTIMDHGGVVEDKVTDKTTYLVTTNEDWSNPTDDVTDAKDKRLHIVNERFISDSVKENSKKDFHNYRLVFHKRKADDDDGPDKKKAKK</sequence>
<dbReference type="GO" id="GO:0003950">
    <property type="term" value="F:NAD+ poly-ADP-ribosyltransferase activity"/>
    <property type="evidence" value="ECO:0007669"/>
    <property type="project" value="InterPro"/>
</dbReference>
<dbReference type="PANTHER" id="PTHR46530:SF1">
    <property type="entry name" value="PROTEIN MONO-ADP-RIBOSYLTRANSFERASE PARP4"/>
    <property type="match status" value="1"/>
</dbReference>
<dbReference type="InterPro" id="IPR031273">
    <property type="entry name" value="PARP4"/>
</dbReference>
<dbReference type="Gene3D" id="3.40.50.10190">
    <property type="entry name" value="BRCT domain"/>
    <property type="match status" value="2"/>
</dbReference>
<dbReference type="InterPro" id="IPR001357">
    <property type="entry name" value="BRCT_dom"/>
</dbReference>
<evidence type="ECO:0000259" key="1">
    <source>
        <dbReference type="PROSITE" id="PS50172"/>
    </source>
</evidence>
<comment type="caution">
    <text evidence="2">The sequence shown here is derived from an EMBL/GenBank/DDBJ whole genome shotgun (WGS) entry which is preliminary data.</text>
</comment>
<reference evidence="2 3" key="1">
    <citation type="submission" date="2024-03" db="EMBL/GenBank/DDBJ databases">
        <title>The Acrasis kona genome and developmental transcriptomes reveal deep origins of eukaryotic multicellular pathways.</title>
        <authorList>
            <person name="Sheikh S."/>
            <person name="Fu C.-J."/>
            <person name="Brown M.W."/>
            <person name="Baldauf S.L."/>
        </authorList>
    </citation>
    <scope>NUCLEOTIDE SEQUENCE [LARGE SCALE GENOMIC DNA]</scope>
    <source>
        <strain evidence="2 3">ATCC MYA-3509</strain>
    </source>
</reference>
<feature type="domain" description="BRCT" evidence="1">
    <location>
        <begin position="14"/>
        <end position="108"/>
    </location>
</feature>
<dbReference type="InterPro" id="IPR036420">
    <property type="entry name" value="BRCT_dom_sf"/>
</dbReference>
<dbReference type="PROSITE" id="PS50172">
    <property type="entry name" value="BRCT"/>
    <property type="match status" value="2"/>
</dbReference>
<evidence type="ECO:0000313" key="2">
    <source>
        <dbReference type="EMBL" id="KAL0484919.1"/>
    </source>
</evidence>
<dbReference type="PANTHER" id="PTHR46530">
    <property type="entry name" value="PROTEIN MONO-ADP-RIBOSYLTRANSFERASE PARP4"/>
    <property type="match status" value="1"/>
</dbReference>
<accession>A0AAW2Z7L7</accession>
<evidence type="ECO:0000313" key="3">
    <source>
        <dbReference type="Proteomes" id="UP001431209"/>
    </source>
</evidence>